<dbReference type="AlphaFoldDB" id="A0AAN6D4R5"/>
<proteinExistence type="predicted"/>
<name>A0AAN6D4R5_9ASCO</name>
<dbReference type="EMBL" id="JAHLUH010000011">
    <property type="protein sequence ID" value="KAG7725908.1"/>
    <property type="molecule type" value="Genomic_DNA"/>
</dbReference>
<keyword evidence="1" id="KW-0813">Transport</keyword>
<dbReference type="PANTHER" id="PTHR31806:SF1">
    <property type="entry name" value="PURINE-CYTOSINE PERMEASE FCY2-RELATED"/>
    <property type="match status" value="1"/>
</dbReference>
<dbReference type="GO" id="GO:0000329">
    <property type="term" value="C:fungal-type vacuole membrane"/>
    <property type="evidence" value="ECO:0007669"/>
    <property type="project" value="TreeGrafter"/>
</dbReference>
<organism evidence="3 4">
    <name type="scientific">Ogataea haglerorum</name>
    <dbReference type="NCBI Taxonomy" id="1937702"/>
    <lineage>
        <taxon>Eukaryota</taxon>
        <taxon>Fungi</taxon>
        <taxon>Dikarya</taxon>
        <taxon>Ascomycota</taxon>
        <taxon>Saccharomycotina</taxon>
        <taxon>Pichiomycetes</taxon>
        <taxon>Pichiales</taxon>
        <taxon>Pichiaceae</taxon>
        <taxon>Ogataea</taxon>
    </lineage>
</organism>
<evidence type="ECO:0000313" key="4">
    <source>
        <dbReference type="Proteomes" id="UP000738402"/>
    </source>
</evidence>
<comment type="caution">
    <text evidence="3">The sequence shown here is derived from an EMBL/GenBank/DDBJ whole genome shotgun (WGS) entry which is preliminary data.</text>
</comment>
<evidence type="ECO:0000313" key="3">
    <source>
        <dbReference type="EMBL" id="KAG7725908.1"/>
    </source>
</evidence>
<feature type="coiled-coil region" evidence="2">
    <location>
        <begin position="171"/>
        <end position="198"/>
    </location>
</feature>
<dbReference type="InterPro" id="IPR026030">
    <property type="entry name" value="Pur-cyt_permease_Fcy2/21/22"/>
</dbReference>
<protein>
    <submittedName>
        <fullName evidence="3">Uncharacterized protein</fullName>
    </submittedName>
</protein>
<evidence type="ECO:0000256" key="1">
    <source>
        <dbReference type="ARBA" id="ARBA00022448"/>
    </source>
</evidence>
<dbReference type="GO" id="GO:0005886">
    <property type="term" value="C:plasma membrane"/>
    <property type="evidence" value="ECO:0007669"/>
    <property type="project" value="TreeGrafter"/>
</dbReference>
<dbReference type="GO" id="GO:0015205">
    <property type="term" value="F:nucleobase transmembrane transporter activity"/>
    <property type="evidence" value="ECO:0007669"/>
    <property type="project" value="TreeGrafter"/>
</dbReference>
<evidence type="ECO:0000256" key="2">
    <source>
        <dbReference type="SAM" id="Coils"/>
    </source>
</evidence>
<gene>
    <name evidence="3" type="ORF">KL933_003956</name>
</gene>
<keyword evidence="2" id="KW-0175">Coiled coil</keyword>
<accession>A0AAN6D4R5</accession>
<reference evidence="3" key="1">
    <citation type="journal article" date="2021" name="G3 (Bethesda)">
        <title>Genomic diversity, chromosomal rearrangements, and interspecies hybridization in the ogataea polymorpha species complex.</title>
        <authorList>
            <person name="Hanson S.J."/>
            <person name="Cinneide E.O."/>
            <person name="Salzberg L.I."/>
            <person name="Wolfe K.H."/>
            <person name="McGowan J."/>
            <person name="Fitzpatrick D.A."/>
            <person name="Matlin K."/>
        </authorList>
    </citation>
    <scope>NUCLEOTIDE SEQUENCE</scope>
    <source>
        <strain evidence="3">83-405-1</strain>
    </source>
</reference>
<sequence length="279" mass="32141">MNIIGYYLAIYDAISLSEHFFYLKGFSGYNLDIYNNKKLLNPGYAGAFAFCCGAAGTAIGMDQTCMPPEDLAADGKTGQTPYNQEMNVINTDNYGALYRLVDDLAEVLNENAKLKQDIWAQTDQISASLNANYQGLIPAEDESRFKYRNLKPIDDTQLYAPSPKTRRIQELRLENQQLADLLTNRKRYNQELRDAVDDSEEDLLKILEVLSQKCVEMNKQQLEDQKRYSEQILIKKQQMHAKFLQLADMDEKFQQLYSLFHQLRSYLDENVDLQIAPRS</sequence>
<dbReference type="GO" id="GO:0015856">
    <property type="term" value="P:cytosine transport"/>
    <property type="evidence" value="ECO:0007669"/>
    <property type="project" value="TreeGrafter"/>
</dbReference>
<dbReference type="Proteomes" id="UP000738402">
    <property type="component" value="Unassembled WGS sequence"/>
</dbReference>
<dbReference type="PANTHER" id="PTHR31806">
    <property type="entry name" value="PURINE-CYTOSINE PERMEASE FCY2-RELATED"/>
    <property type="match status" value="1"/>
</dbReference>